<name>A0AAD7G9E4_MYCRO</name>
<feature type="region of interest" description="Disordered" evidence="1">
    <location>
        <begin position="1"/>
        <end position="33"/>
    </location>
</feature>
<feature type="compositionally biased region" description="Low complexity" evidence="1">
    <location>
        <begin position="7"/>
        <end position="33"/>
    </location>
</feature>
<protein>
    <submittedName>
        <fullName evidence="2">Uncharacterized protein</fullName>
    </submittedName>
</protein>
<sequence length="162" mass="16733">MYHAPRQRPAQAAASASPGLVFPSPPLSSLSDSSEFTLLEGSASSFVWSDLDDESLSHSQSESHPVSESSSSTSPPPVLRAPIADVAVDTPAQQPVPLLAFVASLLAVDHTTIQLLADPAHPPPDSPLFPGPPLAPAHPTPDADPPDTQHGLFRLLGAAAAF</sequence>
<keyword evidence="3" id="KW-1185">Reference proteome</keyword>
<feature type="region of interest" description="Disordered" evidence="1">
    <location>
        <begin position="117"/>
        <end position="150"/>
    </location>
</feature>
<organism evidence="2 3">
    <name type="scientific">Mycena rosella</name>
    <name type="common">Pink bonnet</name>
    <name type="synonym">Agaricus rosellus</name>
    <dbReference type="NCBI Taxonomy" id="1033263"/>
    <lineage>
        <taxon>Eukaryota</taxon>
        <taxon>Fungi</taxon>
        <taxon>Dikarya</taxon>
        <taxon>Basidiomycota</taxon>
        <taxon>Agaricomycotina</taxon>
        <taxon>Agaricomycetes</taxon>
        <taxon>Agaricomycetidae</taxon>
        <taxon>Agaricales</taxon>
        <taxon>Marasmiineae</taxon>
        <taxon>Mycenaceae</taxon>
        <taxon>Mycena</taxon>
    </lineage>
</organism>
<dbReference type="Proteomes" id="UP001221757">
    <property type="component" value="Unassembled WGS sequence"/>
</dbReference>
<gene>
    <name evidence="2" type="ORF">B0H17DRAFT_1208656</name>
</gene>
<dbReference type="AlphaFoldDB" id="A0AAD7G9E4"/>
<feature type="compositionally biased region" description="Low complexity" evidence="1">
    <location>
        <begin position="57"/>
        <end position="73"/>
    </location>
</feature>
<evidence type="ECO:0000256" key="1">
    <source>
        <dbReference type="SAM" id="MobiDB-lite"/>
    </source>
</evidence>
<reference evidence="2" key="1">
    <citation type="submission" date="2023-03" db="EMBL/GenBank/DDBJ databases">
        <title>Massive genome expansion in bonnet fungi (Mycena s.s.) driven by repeated elements and novel gene families across ecological guilds.</title>
        <authorList>
            <consortium name="Lawrence Berkeley National Laboratory"/>
            <person name="Harder C.B."/>
            <person name="Miyauchi S."/>
            <person name="Viragh M."/>
            <person name="Kuo A."/>
            <person name="Thoen E."/>
            <person name="Andreopoulos B."/>
            <person name="Lu D."/>
            <person name="Skrede I."/>
            <person name="Drula E."/>
            <person name="Henrissat B."/>
            <person name="Morin E."/>
            <person name="Kohler A."/>
            <person name="Barry K."/>
            <person name="LaButti K."/>
            <person name="Morin E."/>
            <person name="Salamov A."/>
            <person name="Lipzen A."/>
            <person name="Mereny Z."/>
            <person name="Hegedus B."/>
            <person name="Baldrian P."/>
            <person name="Stursova M."/>
            <person name="Weitz H."/>
            <person name="Taylor A."/>
            <person name="Grigoriev I.V."/>
            <person name="Nagy L.G."/>
            <person name="Martin F."/>
            <person name="Kauserud H."/>
        </authorList>
    </citation>
    <scope>NUCLEOTIDE SEQUENCE</scope>
    <source>
        <strain evidence="2">CBHHK067</strain>
    </source>
</reference>
<dbReference type="EMBL" id="JARKIE010000166">
    <property type="protein sequence ID" value="KAJ7672793.1"/>
    <property type="molecule type" value="Genomic_DNA"/>
</dbReference>
<feature type="compositionally biased region" description="Pro residues" evidence="1">
    <location>
        <begin position="120"/>
        <end position="143"/>
    </location>
</feature>
<proteinExistence type="predicted"/>
<comment type="caution">
    <text evidence="2">The sequence shown here is derived from an EMBL/GenBank/DDBJ whole genome shotgun (WGS) entry which is preliminary data.</text>
</comment>
<evidence type="ECO:0000313" key="3">
    <source>
        <dbReference type="Proteomes" id="UP001221757"/>
    </source>
</evidence>
<feature type="region of interest" description="Disordered" evidence="1">
    <location>
        <begin position="52"/>
        <end position="79"/>
    </location>
</feature>
<evidence type="ECO:0000313" key="2">
    <source>
        <dbReference type="EMBL" id="KAJ7672793.1"/>
    </source>
</evidence>
<accession>A0AAD7G9E4</accession>